<feature type="compositionally biased region" description="Polar residues" evidence="1">
    <location>
        <begin position="346"/>
        <end position="378"/>
    </location>
</feature>
<evidence type="ECO:0000313" key="2">
    <source>
        <dbReference type="EMBL" id="KIJ59500.1"/>
    </source>
</evidence>
<sequence>MVTQVFFSKKTPGWRVQPLLQSCTKVTLSEQAWVTLKLNQREKSAHFKNNLDDAWWKIDEATKAIAAAHSKSLCCVETDLHLGHGRLRSRRSKLNTWNTFCWKKCRENTTRNNENAPLKRSVLPTDTALAKDSQQEYQELSDDAKQHLIQEFAEFKETKTIGVHVSARSQINDVTQTLKVVENEICAAIHEIINHKLQEITRDLKVKMQWTLYFWNFIQCYMVTVIGWPDSIPFVNLSSVSSMLSQLEMLLCKWEMGTIYWKTLSKEEYNELRQKRNKGLKSGELPEALRHTHSDKGKKCSWRSGDLDEAPTRNKKYKSVETIEDGMGNPSTSAPPPPPACNSTPDSANQTCNIVSQPPSTSTAANIDNPSTGTTADVNPTPSHSTTPNSPHGTASTHS</sequence>
<name>A0A0C9VP78_9AGAM</name>
<evidence type="ECO:0000313" key="3">
    <source>
        <dbReference type="Proteomes" id="UP000053820"/>
    </source>
</evidence>
<dbReference type="AlphaFoldDB" id="A0A0C9VP78"/>
<keyword evidence="3" id="KW-1185">Reference proteome</keyword>
<proteinExistence type="predicted"/>
<dbReference type="EMBL" id="KN839886">
    <property type="protein sequence ID" value="KIJ59500.1"/>
    <property type="molecule type" value="Genomic_DNA"/>
</dbReference>
<dbReference type="Proteomes" id="UP000053820">
    <property type="component" value="Unassembled WGS sequence"/>
</dbReference>
<feature type="region of interest" description="Disordered" evidence="1">
    <location>
        <begin position="280"/>
        <end position="399"/>
    </location>
</feature>
<accession>A0A0C9VP78</accession>
<feature type="compositionally biased region" description="Basic and acidic residues" evidence="1">
    <location>
        <begin position="287"/>
        <end position="298"/>
    </location>
</feature>
<reference evidence="2 3" key="1">
    <citation type="submission" date="2014-04" db="EMBL/GenBank/DDBJ databases">
        <title>Evolutionary Origins and Diversification of the Mycorrhizal Mutualists.</title>
        <authorList>
            <consortium name="DOE Joint Genome Institute"/>
            <consortium name="Mycorrhizal Genomics Consortium"/>
            <person name="Kohler A."/>
            <person name="Kuo A."/>
            <person name="Nagy L.G."/>
            <person name="Floudas D."/>
            <person name="Copeland A."/>
            <person name="Barry K.W."/>
            <person name="Cichocki N."/>
            <person name="Veneault-Fourrey C."/>
            <person name="LaButti K."/>
            <person name="Lindquist E.A."/>
            <person name="Lipzen A."/>
            <person name="Lundell T."/>
            <person name="Morin E."/>
            <person name="Murat C."/>
            <person name="Riley R."/>
            <person name="Ohm R."/>
            <person name="Sun H."/>
            <person name="Tunlid A."/>
            <person name="Henrissat B."/>
            <person name="Grigoriev I.V."/>
            <person name="Hibbett D.S."/>
            <person name="Martin F."/>
        </authorList>
    </citation>
    <scope>NUCLEOTIDE SEQUENCE [LARGE SCALE GENOMIC DNA]</scope>
    <source>
        <strain evidence="2 3">MD-312</strain>
    </source>
</reference>
<dbReference type="HOGENOM" id="CLU_033169_1_0_1"/>
<dbReference type="OrthoDB" id="2685026at2759"/>
<gene>
    <name evidence="2" type="ORF">HYDPIDRAFT_33108</name>
</gene>
<organism evidence="2 3">
    <name type="scientific">Hydnomerulius pinastri MD-312</name>
    <dbReference type="NCBI Taxonomy" id="994086"/>
    <lineage>
        <taxon>Eukaryota</taxon>
        <taxon>Fungi</taxon>
        <taxon>Dikarya</taxon>
        <taxon>Basidiomycota</taxon>
        <taxon>Agaricomycotina</taxon>
        <taxon>Agaricomycetes</taxon>
        <taxon>Agaricomycetidae</taxon>
        <taxon>Boletales</taxon>
        <taxon>Boletales incertae sedis</taxon>
        <taxon>Leucogyrophana</taxon>
    </lineage>
</organism>
<evidence type="ECO:0000256" key="1">
    <source>
        <dbReference type="SAM" id="MobiDB-lite"/>
    </source>
</evidence>
<protein>
    <submittedName>
        <fullName evidence="2">Uncharacterized protein</fullName>
    </submittedName>
</protein>
<feature type="compositionally biased region" description="Low complexity" evidence="1">
    <location>
        <begin position="379"/>
        <end position="392"/>
    </location>
</feature>